<dbReference type="Proteomes" id="UP000238730">
    <property type="component" value="Unassembled WGS sequence"/>
</dbReference>
<dbReference type="EMBL" id="MSCJ01000001">
    <property type="protein sequence ID" value="PQJ66519.1"/>
    <property type="molecule type" value="Genomic_DNA"/>
</dbReference>
<gene>
    <name evidence="2" type="ORF">BTO08_03290</name>
</gene>
<dbReference type="RefSeq" id="WP_105059879.1">
    <property type="nucleotide sequence ID" value="NZ_MSCJ01000001.1"/>
</dbReference>
<evidence type="ECO:0000256" key="1">
    <source>
        <dbReference type="SAM" id="SignalP"/>
    </source>
</evidence>
<reference evidence="2 3" key="1">
    <citation type="submission" date="2016-12" db="EMBL/GenBank/DDBJ databases">
        <title>Diversity of luminous bacteria.</title>
        <authorList>
            <person name="Yoshizawa S."/>
            <person name="Kogure K."/>
        </authorList>
    </citation>
    <scope>NUCLEOTIDE SEQUENCE [LARGE SCALE GENOMIC DNA]</scope>
    <source>
        <strain evidence="2 3">LC1-200</strain>
    </source>
</reference>
<accession>A0A2S7VWN2</accession>
<dbReference type="Gene3D" id="2.40.160.20">
    <property type="match status" value="1"/>
</dbReference>
<proteinExistence type="predicted"/>
<name>A0A2S7VWN2_PHOAN</name>
<dbReference type="OrthoDB" id="5822492at2"/>
<dbReference type="SUPFAM" id="SSF56925">
    <property type="entry name" value="OMPA-like"/>
    <property type="match status" value="1"/>
</dbReference>
<dbReference type="AlphaFoldDB" id="A0A2S7VWN2"/>
<feature type="signal peptide" evidence="1">
    <location>
        <begin position="1"/>
        <end position="20"/>
    </location>
</feature>
<sequence length="159" mass="17878">MKLKLVPVLFSLFASMSAQASEPQAFIGVGINDGVSSINDGWNFNPSVRVGANINDNHRLYSYLEIKKELYNFVASYDYLVPFTKSGDWRGFIGASTGVQIAESNKDDLILGAQTGINYRINKNFNTELGYRVHDTRSVWKTRNMSQLDTFYISLDFAV</sequence>
<evidence type="ECO:0000313" key="2">
    <source>
        <dbReference type="EMBL" id="PQJ66519.1"/>
    </source>
</evidence>
<comment type="caution">
    <text evidence="2">The sequence shown here is derived from an EMBL/GenBank/DDBJ whole genome shotgun (WGS) entry which is preliminary data.</text>
</comment>
<organism evidence="2 3">
    <name type="scientific">Photobacterium angustum</name>
    <dbReference type="NCBI Taxonomy" id="661"/>
    <lineage>
        <taxon>Bacteria</taxon>
        <taxon>Pseudomonadati</taxon>
        <taxon>Pseudomonadota</taxon>
        <taxon>Gammaproteobacteria</taxon>
        <taxon>Vibrionales</taxon>
        <taxon>Vibrionaceae</taxon>
        <taxon>Photobacterium</taxon>
    </lineage>
</organism>
<evidence type="ECO:0008006" key="4">
    <source>
        <dbReference type="Google" id="ProtNLM"/>
    </source>
</evidence>
<evidence type="ECO:0000313" key="3">
    <source>
        <dbReference type="Proteomes" id="UP000238730"/>
    </source>
</evidence>
<feature type="chain" id="PRO_5015447959" description="Outer membrane protein beta-barrel domain-containing protein" evidence="1">
    <location>
        <begin position="21"/>
        <end position="159"/>
    </location>
</feature>
<dbReference type="InterPro" id="IPR011250">
    <property type="entry name" value="OMP/PagP_B-barrel"/>
</dbReference>
<protein>
    <recommendedName>
        <fullName evidence="4">Outer membrane protein beta-barrel domain-containing protein</fullName>
    </recommendedName>
</protein>
<keyword evidence="1" id="KW-0732">Signal</keyword>